<feature type="domain" description="Alanine racemase C-terminal" evidence="7">
    <location>
        <begin position="250"/>
        <end position="376"/>
    </location>
</feature>
<evidence type="ECO:0000256" key="4">
    <source>
        <dbReference type="HAMAP-Rule" id="MF_01201"/>
    </source>
</evidence>
<gene>
    <name evidence="8" type="ORF">FHU40_004147</name>
</gene>
<dbReference type="PANTHER" id="PTHR30511:SF0">
    <property type="entry name" value="ALANINE RACEMASE, CATABOLIC-RELATED"/>
    <property type="match status" value="1"/>
</dbReference>
<dbReference type="InterPro" id="IPR009006">
    <property type="entry name" value="Ala_racemase/Decarboxylase_C"/>
</dbReference>
<dbReference type="GO" id="GO:0030632">
    <property type="term" value="P:D-alanine biosynthetic process"/>
    <property type="evidence" value="ECO:0007669"/>
    <property type="project" value="UniProtKB-UniRule"/>
</dbReference>
<dbReference type="InterPro" id="IPR011079">
    <property type="entry name" value="Ala_racemase_C"/>
</dbReference>
<dbReference type="PRINTS" id="PR00992">
    <property type="entry name" value="ALARACEMASE"/>
</dbReference>
<dbReference type="InterPro" id="IPR029066">
    <property type="entry name" value="PLP-binding_barrel"/>
</dbReference>
<comment type="pathway">
    <text evidence="4">Amino-acid biosynthesis; D-alanine biosynthesis; D-alanine from L-alanine: step 1/1.</text>
</comment>
<dbReference type="GO" id="GO:0008784">
    <property type="term" value="F:alanine racemase activity"/>
    <property type="evidence" value="ECO:0007669"/>
    <property type="project" value="UniProtKB-UniRule"/>
</dbReference>
<dbReference type="GO" id="GO:0005829">
    <property type="term" value="C:cytosol"/>
    <property type="evidence" value="ECO:0007669"/>
    <property type="project" value="TreeGrafter"/>
</dbReference>
<keyword evidence="3 4" id="KW-0413">Isomerase</keyword>
<evidence type="ECO:0000259" key="7">
    <source>
        <dbReference type="SMART" id="SM01005"/>
    </source>
</evidence>
<feature type="active site" description="Proton acceptor; specific for L-alanine" evidence="4">
    <location>
        <position position="271"/>
    </location>
</feature>
<dbReference type="AlphaFoldDB" id="A0A7W4VYZ1"/>
<dbReference type="EMBL" id="JACHWR010000003">
    <property type="protein sequence ID" value="MBB3044310.1"/>
    <property type="molecule type" value="Genomic_DNA"/>
</dbReference>
<dbReference type="PANTHER" id="PTHR30511">
    <property type="entry name" value="ALANINE RACEMASE"/>
    <property type="match status" value="1"/>
</dbReference>
<dbReference type="SMART" id="SM01005">
    <property type="entry name" value="Ala_racemase_C"/>
    <property type="match status" value="1"/>
</dbReference>
<feature type="binding site" evidence="4 6">
    <location>
        <position position="143"/>
    </location>
    <ligand>
        <name>substrate</name>
    </ligand>
</feature>
<accession>A0A7W4VYZ1</accession>
<proteinExistence type="inferred from homology"/>
<dbReference type="SUPFAM" id="SSF50621">
    <property type="entry name" value="Alanine racemase C-terminal domain-like"/>
    <property type="match status" value="1"/>
</dbReference>
<evidence type="ECO:0000256" key="2">
    <source>
        <dbReference type="ARBA" id="ARBA00022898"/>
    </source>
</evidence>
<dbReference type="UniPathway" id="UPA00042">
    <property type="reaction ID" value="UER00497"/>
</dbReference>
<dbReference type="Pfam" id="PF01168">
    <property type="entry name" value="Ala_racemase_N"/>
    <property type="match status" value="1"/>
</dbReference>
<evidence type="ECO:0000313" key="8">
    <source>
        <dbReference type="EMBL" id="MBB3044310.1"/>
    </source>
</evidence>
<dbReference type="SUPFAM" id="SSF51419">
    <property type="entry name" value="PLP-binding barrel"/>
    <property type="match status" value="1"/>
</dbReference>
<sequence length="385" mass="40741">MTAAERRVAVLPRIAPRSRPRLTIDLAAVARNTRLLADRAAGELMAVVKADGFGHGALDVARTALAHGATRLGVTSLEEAWPLRDAGLAAPILSWLNPVDADWAAAAAWDVDVAVPGLQHLAAVAEAPGRHRVHLHVDAGMARDGADPAIWTQLCRTARRAEQRGEVEVVGVMGHLGCADDPGDDCNARGRTRFAWAIEIARAAGLRPRERHLAATAATLTDPRAHHTMCRVGAGLVGIDPSHTADLCPPMTLTAPVTQVRRVRGGTPVGYGHAHRTATATYLGLVPLGYADGLPRTASGRAEVLVRGVRRPVVGRISMDQLVVDLGRAVDLGETVTVFGPGGHGEPTVAEWARWSGTIEHEIVTGIGARVERRTLAVPHLRSLA</sequence>
<feature type="binding site" evidence="4 6">
    <location>
        <position position="319"/>
    </location>
    <ligand>
        <name>substrate</name>
    </ligand>
</feature>
<evidence type="ECO:0000256" key="6">
    <source>
        <dbReference type="PIRSR" id="PIRSR600821-52"/>
    </source>
</evidence>
<comment type="catalytic activity">
    <reaction evidence="4">
        <text>L-alanine = D-alanine</text>
        <dbReference type="Rhea" id="RHEA:20249"/>
        <dbReference type="ChEBI" id="CHEBI:57416"/>
        <dbReference type="ChEBI" id="CHEBI:57972"/>
        <dbReference type="EC" id="5.1.1.1"/>
    </reaction>
</comment>
<keyword evidence="2 4" id="KW-0663">Pyridoxal phosphate</keyword>
<dbReference type="Gene3D" id="2.40.37.10">
    <property type="entry name" value="Lyase, Ornithine Decarboxylase, Chain A, domain 1"/>
    <property type="match status" value="1"/>
</dbReference>
<dbReference type="InterPro" id="IPR001608">
    <property type="entry name" value="Ala_racemase_N"/>
</dbReference>
<evidence type="ECO:0000256" key="1">
    <source>
        <dbReference type="ARBA" id="ARBA00001933"/>
    </source>
</evidence>
<keyword evidence="9" id="KW-1185">Reference proteome</keyword>
<dbReference type="GO" id="GO:0009252">
    <property type="term" value="P:peptidoglycan biosynthetic process"/>
    <property type="evidence" value="ECO:0007669"/>
    <property type="project" value="TreeGrafter"/>
</dbReference>
<comment type="similarity">
    <text evidence="4">Belongs to the alanine racemase family.</text>
</comment>
<feature type="modified residue" description="N6-(pyridoxal phosphate)lysine" evidence="4 5">
    <location>
        <position position="49"/>
    </location>
</feature>
<dbReference type="Gene3D" id="3.20.20.10">
    <property type="entry name" value="Alanine racemase"/>
    <property type="match status" value="1"/>
</dbReference>
<reference evidence="8 9" key="1">
    <citation type="submission" date="2020-08" db="EMBL/GenBank/DDBJ databases">
        <title>Sequencing the genomes of 1000 actinobacteria strains.</title>
        <authorList>
            <person name="Klenk H.-P."/>
        </authorList>
    </citation>
    <scope>NUCLEOTIDE SEQUENCE [LARGE SCALE GENOMIC DNA]</scope>
    <source>
        <strain evidence="8 9">DSM 105498</strain>
    </source>
</reference>
<organism evidence="8 9">
    <name type="scientific">Nocardioides soli</name>
    <dbReference type="NCBI Taxonomy" id="1036020"/>
    <lineage>
        <taxon>Bacteria</taxon>
        <taxon>Bacillati</taxon>
        <taxon>Actinomycetota</taxon>
        <taxon>Actinomycetes</taxon>
        <taxon>Propionibacteriales</taxon>
        <taxon>Nocardioidaceae</taxon>
        <taxon>Nocardioides</taxon>
    </lineage>
</organism>
<comment type="caution">
    <text evidence="8">The sequence shown here is derived from an EMBL/GenBank/DDBJ whole genome shotgun (WGS) entry which is preliminary data.</text>
</comment>
<dbReference type="GO" id="GO:0030170">
    <property type="term" value="F:pyridoxal phosphate binding"/>
    <property type="evidence" value="ECO:0007669"/>
    <property type="project" value="UniProtKB-UniRule"/>
</dbReference>
<dbReference type="InterPro" id="IPR000821">
    <property type="entry name" value="Ala_racemase"/>
</dbReference>
<name>A0A7W4VYZ1_9ACTN</name>
<evidence type="ECO:0000313" key="9">
    <source>
        <dbReference type="Proteomes" id="UP000589626"/>
    </source>
</evidence>
<dbReference type="EC" id="5.1.1.1" evidence="4"/>
<dbReference type="CDD" id="cd00430">
    <property type="entry name" value="PLPDE_III_AR"/>
    <property type="match status" value="1"/>
</dbReference>
<evidence type="ECO:0000256" key="5">
    <source>
        <dbReference type="PIRSR" id="PIRSR600821-50"/>
    </source>
</evidence>
<comment type="cofactor">
    <cofactor evidence="1 4 5">
        <name>pyridoxal 5'-phosphate</name>
        <dbReference type="ChEBI" id="CHEBI:597326"/>
    </cofactor>
</comment>
<dbReference type="NCBIfam" id="TIGR00492">
    <property type="entry name" value="alr"/>
    <property type="match status" value="1"/>
</dbReference>
<dbReference type="Pfam" id="PF00842">
    <property type="entry name" value="Ala_racemase_C"/>
    <property type="match status" value="1"/>
</dbReference>
<feature type="active site" description="Proton acceptor; specific for D-alanine" evidence="4">
    <location>
        <position position="49"/>
    </location>
</feature>
<comment type="function">
    <text evidence="4">Catalyzes the interconversion of L-alanine and D-alanine. May also act on other amino acids.</text>
</comment>
<protein>
    <recommendedName>
        <fullName evidence="4">Alanine racemase</fullName>
        <ecNumber evidence="4">5.1.1.1</ecNumber>
    </recommendedName>
</protein>
<dbReference type="Proteomes" id="UP000589626">
    <property type="component" value="Unassembled WGS sequence"/>
</dbReference>
<evidence type="ECO:0000256" key="3">
    <source>
        <dbReference type="ARBA" id="ARBA00023235"/>
    </source>
</evidence>
<dbReference type="RefSeq" id="WP_183594193.1">
    <property type="nucleotide sequence ID" value="NZ_JACHWR010000003.1"/>
</dbReference>
<dbReference type="HAMAP" id="MF_01201">
    <property type="entry name" value="Ala_racemase"/>
    <property type="match status" value="1"/>
</dbReference>